<proteinExistence type="predicted"/>
<feature type="region of interest" description="Disordered" evidence="1">
    <location>
        <begin position="225"/>
        <end position="337"/>
    </location>
</feature>
<feature type="compositionally biased region" description="Polar residues" evidence="1">
    <location>
        <begin position="1"/>
        <end position="20"/>
    </location>
</feature>
<organism evidence="2">
    <name type="scientific">Homalodisca liturata</name>
    <dbReference type="NCBI Taxonomy" id="320908"/>
    <lineage>
        <taxon>Eukaryota</taxon>
        <taxon>Metazoa</taxon>
        <taxon>Ecdysozoa</taxon>
        <taxon>Arthropoda</taxon>
        <taxon>Hexapoda</taxon>
        <taxon>Insecta</taxon>
        <taxon>Pterygota</taxon>
        <taxon>Neoptera</taxon>
        <taxon>Paraneoptera</taxon>
        <taxon>Hemiptera</taxon>
        <taxon>Auchenorrhyncha</taxon>
        <taxon>Membracoidea</taxon>
        <taxon>Cicadellidae</taxon>
        <taxon>Cicadellinae</taxon>
        <taxon>Proconiini</taxon>
        <taxon>Homalodisca</taxon>
    </lineage>
</organism>
<feature type="compositionally biased region" description="Polar residues" evidence="1">
    <location>
        <begin position="313"/>
        <end position="330"/>
    </location>
</feature>
<accession>A0A1B6H6N8</accession>
<feature type="non-terminal residue" evidence="2">
    <location>
        <position position="1"/>
    </location>
</feature>
<feature type="region of interest" description="Disordered" evidence="1">
    <location>
        <begin position="349"/>
        <end position="427"/>
    </location>
</feature>
<protein>
    <submittedName>
        <fullName evidence="2">Uncharacterized protein</fullName>
    </submittedName>
</protein>
<feature type="compositionally biased region" description="Basic and acidic residues" evidence="1">
    <location>
        <begin position="371"/>
        <end position="386"/>
    </location>
</feature>
<evidence type="ECO:0000313" key="2">
    <source>
        <dbReference type="EMBL" id="JAS70328.1"/>
    </source>
</evidence>
<name>A0A1B6H6N8_9HEMI</name>
<feature type="region of interest" description="Disordered" evidence="1">
    <location>
        <begin position="1"/>
        <end position="80"/>
    </location>
</feature>
<evidence type="ECO:0000256" key="1">
    <source>
        <dbReference type="SAM" id="MobiDB-lite"/>
    </source>
</evidence>
<sequence>SKQSKISGSPHETTSKTTNDSPPPTLNLALCQQVDMPQLPVIPEDSCVETERQPHRTSPKSGSRGTSSRSPSPTHSADHSYHVNSLVSVRTEPSGNIHVIVKPPTKGAKHKRKCKKFETPPTDSSTSSYCDPPDQLTASELELIENLKKMFKKTDLKKDLRKYIEKLLTMRRESIDCLDIQGSPKSQPLNTKQKIENSLVEVSDLSDHLADKLDELAEIYKQCKRQTQRPPPTYDQHRQLPSPECPRSSCKPSRCSRICPSERTYSPTPIPKPNTLTKRRVLPCPKANSSSRPRENFEPQSQPENPGGFQTPFGLSSNLLPLPSEQQTPAFTCPRGEDRRVAFEKPALGAGFIKDSEKHHKCRPHPKHCHRPESRHRVSNPERSLSHEQTVLDLCSTSPQQRPQQQLAQDQHSTPRTQPQINDSVNKDSLNELRKKLSQMCTEDYSRIIEMLYEDTDEQKLNLLSRAKSNPQLEESSDDKTPSPLVPGNRRCSRPRASPQISSRAPSPLSTDRIDNIQSISILSKNRQK</sequence>
<gene>
    <name evidence="2" type="ORF">g.38238</name>
</gene>
<feature type="region of interest" description="Disordered" evidence="1">
    <location>
        <begin position="468"/>
        <end position="529"/>
    </location>
</feature>
<feature type="compositionally biased region" description="Low complexity" evidence="1">
    <location>
        <begin position="241"/>
        <end position="261"/>
    </location>
</feature>
<feature type="compositionally biased region" description="Polar residues" evidence="1">
    <location>
        <begin position="412"/>
        <end position="424"/>
    </location>
</feature>
<feature type="compositionally biased region" description="Low complexity" evidence="1">
    <location>
        <begin position="59"/>
        <end position="75"/>
    </location>
</feature>
<feature type="compositionally biased region" description="Basic residues" evidence="1">
    <location>
        <begin position="359"/>
        <end position="370"/>
    </location>
</feature>
<dbReference type="AlphaFoldDB" id="A0A1B6H6N8"/>
<feature type="region of interest" description="Disordered" evidence="1">
    <location>
        <begin position="97"/>
        <end position="133"/>
    </location>
</feature>
<reference evidence="2" key="1">
    <citation type="submission" date="2015-11" db="EMBL/GenBank/DDBJ databases">
        <title>De novo transcriptome assembly of four potential Pierce s Disease insect vectors from Arizona vineyards.</title>
        <authorList>
            <person name="Tassone E.E."/>
        </authorList>
    </citation>
    <scope>NUCLEOTIDE SEQUENCE</scope>
</reference>
<dbReference type="EMBL" id="GECU01037378">
    <property type="protein sequence ID" value="JAS70328.1"/>
    <property type="molecule type" value="Transcribed_RNA"/>
</dbReference>
<feature type="compositionally biased region" description="Low complexity" evidence="1">
    <location>
        <begin position="400"/>
        <end position="411"/>
    </location>
</feature>
<feature type="compositionally biased region" description="Polar residues" evidence="1">
    <location>
        <begin position="387"/>
        <end position="399"/>
    </location>
</feature>
<feature type="compositionally biased region" description="Polar residues" evidence="1">
    <location>
        <begin position="499"/>
        <end position="529"/>
    </location>
</feature>